<reference evidence="2 3" key="1">
    <citation type="submission" date="2018-10" db="EMBL/GenBank/DDBJ databases">
        <title>Sequencing the genomes of 1000 actinobacteria strains.</title>
        <authorList>
            <person name="Klenk H.-P."/>
        </authorList>
    </citation>
    <scope>NUCLEOTIDE SEQUENCE [LARGE SCALE GENOMIC DNA]</scope>
    <source>
        <strain evidence="2 3">DSM 45175</strain>
    </source>
</reference>
<dbReference type="AlphaFoldDB" id="A0A495JV46"/>
<dbReference type="Proteomes" id="UP000277671">
    <property type="component" value="Unassembled WGS sequence"/>
</dbReference>
<organism evidence="2 3">
    <name type="scientific">Micromonospora pisi</name>
    <dbReference type="NCBI Taxonomy" id="589240"/>
    <lineage>
        <taxon>Bacteria</taxon>
        <taxon>Bacillati</taxon>
        <taxon>Actinomycetota</taxon>
        <taxon>Actinomycetes</taxon>
        <taxon>Micromonosporales</taxon>
        <taxon>Micromonosporaceae</taxon>
        <taxon>Micromonospora</taxon>
    </lineage>
</organism>
<feature type="compositionally biased region" description="Basic and acidic residues" evidence="1">
    <location>
        <begin position="161"/>
        <end position="170"/>
    </location>
</feature>
<dbReference type="EMBL" id="RBKT01000001">
    <property type="protein sequence ID" value="RKR92701.1"/>
    <property type="molecule type" value="Genomic_DNA"/>
</dbReference>
<protein>
    <submittedName>
        <fullName evidence="2">Uncharacterized protein</fullName>
    </submittedName>
</protein>
<keyword evidence="3" id="KW-1185">Reference proteome</keyword>
<feature type="region of interest" description="Disordered" evidence="1">
    <location>
        <begin position="138"/>
        <end position="170"/>
    </location>
</feature>
<comment type="caution">
    <text evidence="2">The sequence shown here is derived from an EMBL/GenBank/DDBJ whole genome shotgun (WGS) entry which is preliminary data.</text>
</comment>
<evidence type="ECO:0000313" key="2">
    <source>
        <dbReference type="EMBL" id="RKR92701.1"/>
    </source>
</evidence>
<dbReference type="RefSeq" id="WP_147457227.1">
    <property type="nucleotide sequence ID" value="NZ_RBKT01000001.1"/>
</dbReference>
<sequence length="217" mass="23364">MNTPTPSPAQLRALLAALAGDLAAIQTGRTTRRRLAANGWLDGPHADSEITDDGRDAARRAYPHGYADALSVDEVPAELDRIVEPGEQAYAVYRWSRDHRKYGIAAAVAVFANYGIAEAYAVARELVVRSVWRDLGPAPVPVLESTPTPEPTPDPEPDPDDTVRVAGEGDGRYRVIRHDASGTWALIVAADVDPDSTRGARWVSTHEVRSAPDKAPA</sequence>
<gene>
    <name evidence="2" type="ORF">BDK92_7179</name>
</gene>
<evidence type="ECO:0000256" key="1">
    <source>
        <dbReference type="SAM" id="MobiDB-lite"/>
    </source>
</evidence>
<accession>A0A495JV46</accession>
<name>A0A495JV46_9ACTN</name>
<proteinExistence type="predicted"/>
<evidence type="ECO:0000313" key="3">
    <source>
        <dbReference type="Proteomes" id="UP000277671"/>
    </source>
</evidence>